<dbReference type="GO" id="GO:0016651">
    <property type="term" value="F:oxidoreductase activity, acting on NAD(P)H"/>
    <property type="evidence" value="ECO:0007669"/>
    <property type="project" value="UniProtKB-ARBA"/>
</dbReference>
<proteinExistence type="inferred from homology"/>
<evidence type="ECO:0000313" key="4">
    <source>
        <dbReference type="Proteomes" id="UP000574276"/>
    </source>
</evidence>
<evidence type="ECO:0000259" key="2">
    <source>
        <dbReference type="PROSITE" id="PS50902"/>
    </source>
</evidence>
<dbReference type="NCBIfam" id="NF008887">
    <property type="entry name" value="PRK11921.1"/>
    <property type="match status" value="1"/>
</dbReference>
<dbReference type="InterPro" id="IPR029039">
    <property type="entry name" value="Flavoprotein-like_sf"/>
</dbReference>
<dbReference type="InterPro" id="IPR045761">
    <property type="entry name" value="ODP_dom"/>
</dbReference>
<dbReference type="Pfam" id="PF19583">
    <property type="entry name" value="ODP"/>
    <property type="match status" value="1"/>
</dbReference>
<sequence>MSKKITEKVTWVGKVDWELKSFHGNEYSTRKGSSYNSYLIRDEKTVLIDTVWQPYDKEFVTRLKQEIDLKEIDYIIANHSEIDHSGALPELMREIPDTPIYCTANGAKILKGHYHQDWNFVTVKTGDVLDIGECKLIFVEAPMLHWPDSMFTYMSGENILFSNDAFGQHFATESLNNDTADTAQLYEEAIKYYANILTPFSKLVVKKIEEVLKLQLPVSMICPSHGVIWKDNPLQIVGQYMTWAKDYQENQVTIIYDTMWNATRKMAEAIAAGIEQADPTVTVKIMNSSKEDKNDIITEIFRSKMIFLGSPTINNGFMHSLGGLLEMIKGLKFQNKKAAAFGSYGWSGESVKQLSNALNDAGFELVSDGFRYLWVPDEKGLNECKEFGTKQIS</sequence>
<evidence type="ECO:0000313" key="3">
    <source>
        <dbReference type="EMBL" id="MBB2183045.1"/>
    </source>
</evidence>
<dbReference type="Proteomes" id="UP000574276">
    <property type="component" value="Unassembled WGS sequence"/>
</dbReference>
<dbReference type="EMBL" id="JACEGA010000001">
    <property type="protein sequence ID" value="MBB2183045.1"/>
    <property type="molecule type" value="Genomic_DNA"/>
</dbReference>
<dbReference type="PANTHER" id="PTHR43717">
    <property type="entry name" value="ANAEROBIC NITRIC OXIDE REDUCTASE FLAVORUBREDOXIN"/>
    <property type="match status" value="1"/>
</dbReference>
<dbReference type="InterPro" id="IPR008254">
    <property type="entry name" value="Flavodoxin/NO_synth"/>
</dbReference>
<name>A0A839JZE0_9FIRM</name>
<dbReference type="PANTHER" id="PTHR43717:SF1">
    <property type="entry name" value="ANAEROBIC NITRIC OXIDE REDUCTASE FLAVORUBREDOXIN"/>
    <property type="match status" value="1"/>
</dbReference>
<dbReference type="GO" id="GO:0009055">
    <property type="term" value="F:electron transfer activity"/>
    <property type="evidence" value="ECO:0007669"/>
    <property type="project" value="InterPro"/>
</dbReference>
<dbReference type="SUPFAM" id="SSF56281">
    <property type="entry name" value="Metallo-hydrolase/oxidoreductase"/>
    <property type="match status" value="1"/>
</dbReference>
<dbReference type="RefSeq" id="WP_228352729.1">
    <property type="nucleotide sequence ID" value="NZ_JACEGA010000001.1"/>
</dbReference>
<protein>
    <submittedName>
        <fullName evidence="3">Anaerobic nitric oxide reductase flavorubredoxin</fullName>
    </submittedName>
</protein>
<dbReference type="InterPro" id="IPR016440">
    <property type="entry name" value="Rubredoxin-O_OxRdtase"/>
</dbReference>
<dbReference type="PROSITE" id="PS50902">
    <property type="entry name" value="FLAVODOXIN_LIKE"/>
    <property type="match status" value="1"/>
</dbReference>
<comment type="similarity">
    <text evidence="1">In the N-terminal section; belongs to the zinc metallo-hydrolase group 3 family.</text>
</comment>
<organism evidence="3 4">
    <name type="scientific">Variimorphobacter saccharofermentans</name>
    <dbReference type="NCBI Taxonomy" id="2755051"/>
    <lineage>
        <taxon>Bacteria</taxon>
        <taxon>Bacillati</taxon>
        <taxon>Bacillota</taxon>
        <taxon>Clostridia</taxon>
        <taxon>Lachnospirales</taxon>
        <taxon>Lachnospiraceae</taxon>
        <taxon>Variimorphobacter</taxon>
    </lineage>
</organism>
<dbReference type="InterPro" id="IPR036866">
    <property type="entry name" value="RibonucZ/Hydroxyglut_hydro"/>
</dbReference>
<dbReference type="InterPro" id="IPR001279">
    <property type="entry name" value="Metallo-B-lactamas"/>
</dbReference>
<evidence type="ECO:0000256" key="1">
    <source>
        <dbReference type="ARBA" id="ARBA00007121"/>
    </source>
</evidence>
<accession>A0A839JZE0</accession>
<comment type="caution">
    <text evidence="3">The sequence shown here is derived from an EMBL/GenBank/DDBJ whole genome shotgun (WGS) entry which is preliminary data.</text>
</comment>
<gene>
    <name evidence="3" type="ORF">H0486_09155</name>
</gene>
<dbReference type="AlphaFoldDB" id="A0A839JZE0"/>
<dbReference type="CDD" id="cd07709">
    <property type="entry name" value="flavodiiron_proteins_MBL-fold"/>
    <property type="match status" value="1"/>
</dbReference>
<dbReference type="PIRSF" id="PIRSF005243">
    <property type="entry name" value="ROO"/>
    <property type="match status" value="1"/>
</dbReference>
<dbReference type="Pfam" id="PF00258">
    <property type="entry name" value="Flavodoxin_1"/>
    <property type="match status" value="1"/>
</dbReference>
<dbReference type="SMART" id="SM00849">
    <property type="entry name" value="Lactamase_B"/>
    <property type="match status" value="1"/>
</dbReference>
<keyword evidence="4" id="KW-1185">Reference proteome</keyword>
<feature type="domain" description="Flavodoxin-like" evidence="2">
    <location>
        <begin position="252"/>
        <end position="392"/>
    </location>
</feature>
<dbReference type="GO" id="GO:0010181">
    <property type="term" value="F:FMN binding"/>
    <property type="evidence" value="ECO:0007669"/>
    <property type="project" value="InterPro"/>
</dbReference>
<dbReference type="Gene3D" id="3.40.50.360">
    <property type="match status" value="1"/>
</dbReference>
<dbReference type="GO" id="GO:0046872">
    <property type="term" value="F:metal ion binding"/>
    <property type="evidence" value="ECO:0007669"/>
    <property type="project" value="InterPro"/>
</dbReference>
<dbReference type="SUPFAM" id="SSF52218">
    <property type="entry name" value="Flavoproteins"/>
    <property type="match status" value="1"/>
</dbReference>
<reference evidence="3 4" key="1">
    <citation type="submission" date="2020-07" db="EMBL/GenBank/DDBJ databases">
        <title>Characterization and genome sequencing of isolate MD1, a novel member within the family Lachnospiraceae.</title>
        <authorList>
            <person name="Rettenmaier R."/>
            <person name="Di Bello L."/>
            <person name="Zinser C."/>
            <person name="Scheitz K."/>
            <person name="Liebl W."/>
            <person name="Zverlov V."/>
        </authorList>
    </citation>
    <scope>NUCLEOTIDE SEQUENCE [LARGE SCALE GENOMIC DNA]</scope>
    <source>
        <strain evidence="3 4">MD1</strain>
    </source>
</reference>
<dbReference type="Gene3D" id="3.60.15.10">
    <property type="entry name" value="Ribonuclease Z/Hydroxyacylglutathione hydrolase-like"/>
    <property type="match status" value="1"/>
</dbReference>